<reference evidence="1" key="1">
    <citation type="journal article" date="2021" name="bioRxiv">
        <title>Whole Genome Assembly and Annotation of Northern Wild Rice, Zizania palustris L., Supports a Whole Genome Duplication in the Zizania Genus.</title>
        <authorList>
            <person name="Haas M."/>
            <person name="Kono T."/>
            <person name="Macchietto M."/>
            <person name="Millas R."/>
            <person name="McGilp L."/>
            <person name="Shao M."/>
            <person name="Duquette J."/>
            <person name="Hirsch C.N."/>
            <person name="Kimball J."/>
        </authorList>
    </citation>
    <scope>NUCLEOTIDE SEQUENCE</scope>
    <source>
        <tissue evidence="1">Fresh leaf tissue</tissue>
    </source>
</reference>
<keyword evidence="2" id="KW-1185">Reference proteome</keyword>
<reference evidence="1" key="2">
    <citation type="submission" date="2021-02" db="EMBL/GenBank/DDBJ databases">
        <authorList>
            <person name="Kimball J.A."/>
            <person name="Haas M.W."/>
            <person name="Macchietto M."/>
            <person name="Kono T."/>
            <person name="Duquette J."/>
            <person name="Shao M."/>
        </authorList>
    </citation>
    <scope>NUCLEOTIDE SEQUENCE</scope>
    <source>
        <tissue evidence="1">Fresh leaf tissue</tissue>
    </source>
</reference>
<proteinExistence type="predicted"/>
<sequence length="95" mass="10613">MMHWLCHRLHLLHHKILPEEELCHPHGEDGVRLSGAYGHGVSRIACLHRHDGSLTIATSEMKALGLKFLASFKGEARGATSGLRKHRNAQRLYGT</sequence>
<gene>
    <name evidence="1" type="ORF">GUJ93_ZPchr0013g35020</name>
</gene>
<organism evidence="1 2">
    <name type="scientific">Zizania palustris</name>
    <name type="common">Northern wild rice</name>
    <dbReference type="NCBI Taxonomy" id="103762"/>
    <lineage>
        <taxon>Eukaryota</taxon>
        <taxon>Viridiplantae</taxon>
        <taxon>Streptophyta</taxon>
        <taxon>Embryophyta</taxon>
        <taxon>Tracheophyta</taxon>
        <taxon>Spermatophyta</taxon>
        <taxon>Magnoliopsida</taxon>
        <taxon>Liliopsida</taxon>
        <taxon>Poales</taxon>
        <taxon>Poaceae</taxon>
        <taxon>BOP clade</taxon>
        <taxon>Oryzoideae</taxon>
        <taxon>Oryzeae</taxon>
        <taxon>Zizaniinae</taxon>
        <taxon>Zizania</taxon>
    </lineage>
</organism>
<evidence type="ECO:0000313" key="1">
    <source>
        <dbReference type="EMBL" id="KAG8100773.1"/>
    </source>
</evidence>
<comment type="caution">
    <text evidence="1">The sequence shown here is derived from an EMBL/GenBank/DDBJ whole genome shotgun (WGS) entry which is preliminary data.</text>
</comment>
<dbReference type="EMBL" id="JAAALK010000079">
    <property type="protein sequence ID" value="KAG8100773.1"/>
    <property type="molecule type" value="Genomic_DNA"/>
</dbReference>
<dbReference type="Proteomes" id="UP000729402">
    <property type="component" value="Unassembled WGS sequence"/>
</dbReference>
<evidence type="ECO:0000313" key="2">
    <source>
        <dbReference type="Proteomes" id="UP000729402"/>
    </source>
</evidence>
<protein>
    <submittedName>
        <fullName evidence="1">Uncharacterized protein</fullName>
    </submittedName>
</protein>
<accession>A0A8J5X5Q2</accession>
<dbReference type="AlphaFoldDB" id="A0A8J5X5Q2"/>
<name>A0A8J5X5Q2_ZIZPA</name>